<dbReference type="VEuPathDB" id="FungiDB:H257_05566"/>
<dbReference type="AlphaFoldDB" id="A0A3R7Z8Z9"/>
<protein>
    <submittedName>
        <fullName evidence="1">Uncharacterized protein</fullName>
    </submittedName>
</protein>
<evidence type="ECO:0000313" key="2">
    <source>
        <dbReference type="Proteomes" id="UP000284702"/>
    </source>
</evidence>
<accession>A0A3R7Z8Z9</accession>
<name>A0A3R7Z8Z9_APHAT</name>
<dbReference type="EMBL" id="MZMZ02003189">
    <property type="protein sequence ID" value="RQM22376.1"/>
    <property type="molecule type" value="Genomic_DNA"/>
</dbReference>
<organism evidence="1 2">
    <name type="scientific">Aphanomyces astaci</name>
    <name type="common">Crayfish plague agent</name>
    <dbReference type="NCBI Taxonomy" id="112090"/>
    <lineage>
        <taxon>Eukaryota</taxon>
        <taxon>Sar</taxon>
        <taxon>Stramenopiles</taxon>
        <taxon>Oomycota</taxon>
        <taxon>Saprolegniomycetes</taxon>
        <taxon>Saprolegniales</taxon>
        <taxon>Verrucalvaceae</taxon>
        <taxon>Aphanomyces</taxon>
    </lineage>
</organism>
<dbReference type="Proteomes" id="UP000284702">
    <property type="component" value="Unassembled WGS sequence"/>
</dbReference>
<keyword evidence="2" id="KW-1185">Reference proteome</keyword>
<sequence>MYKLTTQETPRSLQTVMTLIERLAFKKDAFHVQRSTIGFFLKQQRKLAGPLLAAYHDLNVVPPPSAFRELLLFLVQSNDRPRVVHALHMALEHRIPVAADAFHQYFLVDQEEGKDHGATAVDKRDLHVLTALFVQCCDAGLVTPLTYPGLGDAIMSSCFRRDMDDVAAACLQLLPRNAIQSPAHKPLLSIFHGRSDVSPLAILKQGARKDAIDAVIEHAIRHHVCVHDAVLAMGLEQPHAALDWARRYLVVLQHGLATSTSTALLFDATHIALLHGEFNVATALHALLLQAEGELDSPGHRRLHLTIQSIDQVGQRLDEGDATTSKLLVDVLIRQEPSRVMDLFHRLLASEHAHADLRTAMLIAAPTSADTVTLLRHAITRSIFVPASVVESCVAKFSSPSGHDDLVACVVDLVTADLVPSTEALKLLLVKSDNGSRPASPVVSDSPATS</sequence>
<gene>
    <name evidence="1" type="ORF">B5M09_005871</name>
</gene>
<evidence type="ECO:0000313" key="1">
    <source>
        <dbReference type="EMBL" id="RQM22376.1"/>
    </source>
</evidence>
<reference evidence="1" key="1">
    <citation type="submission" date="2018-07" db="EMBL/GenBank/DDBJ databases">
        <title>Annotation of Aphanomyces astaci genome assembly.</title>
        <authorList>
            <person name="Studholme D.J."/>
        </authorList>
    </citation>
    <scope>NUCLEOTIDE SEQUENCE [LARGE SCALE GENOMIC DNA]</scope>
    <source>
        <strain evidence="1">Pc</strain>
    </source>
</reference>
<proteinExistence type="predicted"/>
<comment type="caution">
    <text evidence="1">The sequence shown here is derived from an EMBL/GenBank/DDBJ whole genome shotgun (WGS) entry which is preliminary data.</text>
</comment>